<proteinExistence type="predicted"/>
<feature type="compositionally biased region" description="Polar residues" evidence="1">
    <location>
        <begin position="284"/>
        <end position="295"/>
    </location>
</feature>
<evidence type="ECO:0000256" key="1">
    <source>
        <dbReference type="SAM" id="MobiDB-lite"/>
    </source>
</evidence>
<evidence type="ECO:0000313" key="5">
    <source>
        <dbReference type="WBParaSite" id="TASK_0000824801-mRNA-1"/>
    </source>
</evidence>
<feature type="domain" description="PH" evidence="2">
    <location>
        <begin position="198"/>
        <end position="444"/>
    </location>
</feature>
<dbReference type="Gene3D" id="2.30.29.30">
    <property type="entry name" value="Pleckstrin-homology domain (PH domain)/Phosphotyrosine-binding domain (PTB)"/>
    <property type="match status" value="1"/>
</dbReference>
<gene>
    <name evidence="3" type="ORF">TASK_LOCUS8249</name>
</gene>
<sequence length="791" mass="85204">MSCQEFVSNLVELNNGENGYSVDELKRLYDAFKQEPLRWPVVEMPTFNLMYGGPPVGPVSPMLPTGLYGFGMNGATTPNGVGFVPPSAAAVVSPPNSIAPSSVPVGGGASSSQSTPSFWQTADPSLLAAWTAAAGGGSGGGAGGSYLRQAVFTSQAVLANSSTVGTANNNGNSTESGGDLLKLFTNPFADMPKDISAREYMRGFVMRKCVMESHGKRTAMGKRSWKLFYARLRDLMLYLYKDAETAATATRAEEMALGYMKQVCRFQFHCQQLRFYHEHHQRLQASLAPSTSPVNGPSEGDDSSPFTEGTESASKMNEEKVKVVEGVEKFDDEGVGDGKKAEMESGQSPPPSQTPTSNGAPTVPSVLEQQLAAAAFQLPPPPPPPPPPEAVICIAHAFACVAEDYVKKPNVFRLKTKDGSEYLMQVNDAKELEYWVDKINYVAGLLSAPSLPSAVGSDQTFHRPILPAGITHLGVHEQLEGHQKRVLELTRDLTELKRRRMSAPSQPNLTYLSREPSAPSPASSTRGDSSATTVASESEVNQQLQQPPSAQLPYIPDSVLKSLQPSSAATLPSFATHHPERSLSSAFSTASLGRRRKKSFNALRGGTGSELAAQRAELDERVAFLEHELARYKTYSRLLEAELARLQRLPPSQTQPSPQPPSSLPVYGASPQIRGFWQVCGSADLLEEPSGNEGGGGGGPTTVVAGLPPQPKRGYTSSIGVGRQSRSHRIQYRQYQMQRRQQQFYSPAPPLLASATVQNTHAEEETTPTTETVEIASQGQENSPTAFYEVL</sequence>
<dbReference type="SUPFAM" id="SSF50729">
    <property type="entry name" value="PH domain-like"/>
    <property type="match status" value="1"/>
</dbReference>
<feature type="compositionally biased region" description="Polar residues" evidence="1">
    <location>
        <begin position="525"/>
        <end position="541"/>
    </location>
</feature>
<feature type="compositionally biased region" description="Polar residues" evidence="1">
    <location>
        <begin position="304"/>
        <end position="315"/>
    </location>
</feature>
<feature type="region of interest" description="Disordered" evidence="1">
    <location>
        <begin position="284"/>
        <end position="363"/>
    </location>
</feature>
<dbReference type="PANTHER" id="PTHR10663:SF376">
    <property type="entry name" value="PH AND SEC7 DOMAIN-CONTAINING PROTEIN"/>
    <property type="match status" value="1"/>
</dbReference>
<reference evidence="5" key="1">
    <citation type="submission" date="2016-04" db="UniProtKB">
        <authorList>
            <consortium name="WormBaseParasite"/>
        </authorList>
    </citation>
    <scope>IDENTIFICATION</scope>
</reference>
<dbReference type="SMART" id="SM00233">
    <property type="entry name" value="PH"/>
    <property type="match status" value="1"/>
</dbReference>
<evidence type="ECO:0000313" key="4">
    <source>
        <dbReference type="Proteomes" id="UP000282613"/>
    </source>
</evidence>
<feature type="compositionally biased region" description="Polar residues" evidence="1">
    <location>
        <begin position="775"/>
        <end position="785"/>
    </location>
</feature>
<dbReference type="OrthoDB" id="6277118at2759"/>
<name>A0A158RA20_TAEAS</name>
<keyword evidence="4" id="KW-1185">Reference proteome</keyword>
<dbReference type="EMBL" id="UYRS01018757">
    <property type="protein sequence ID" value="VDK39862.1"/>
    <property type="molecule type" value="Genomic_DNA"/>
</dbReference>
<accession>A0A158RA20</accession>
<evidence type="ECO:0000313" key="3">
    <source>
        <dbReference type="EMBL" id="VDK39862.1"/>
    </source>
</evidence>
<dbReference type="InterPro" id="IPR001849">
    <property type="entry name" value="PH_domain"/>
</dbReference>
<dbReference type="Pfam" id="PF15410">
    <property type="entry name" value="PH_9"/>
    <property type="match status" value="2"/>
</dbReference>
<feature type="compositionally biased region" description="Low complexity" evidence="1">
    <location>
        <begin position="542"/>
        <end position="553"/>
    </location>
</feature>
<feature type="compositionally biased region" description="Basic and acidic residues" evidence="1">
    <location>
        <begin position="316"/>
        <end position="329"/>
    </location>
</feature>
<feature type="region of interest" description="Disordered" evidence="1">
    <location>
        <begin position="685"/>
        <end position="710"/>
    </location>
</feature>
<dbReference type="WBParaSite" id="TASK_0000824801-mRNA-1">
    <property type="protein sequence ID" value="TASK_0000824801-mRNA-1"/>
    <property type="gene ID" value="TASK_0000824801"/>
</dbReference>
<dbReference type="AlphaFoldDB" id="A0A158RA20"/>
<feature type="region of interest" description="Disordered" evidence="1">
    <location>
        <begin position="759"/>
        <end position="791"/>
    </location>
</feature>
<feature type="region of interest" description="Disordered" evidence="1">
    <location>
        <begin position="497"/>
        <end position="553"/>
    </location>
</feature>
<dbReference type="PROSITE" id="PS50003">
    <property type="entry name" value="PH_DOMAIN"/>
    <property type="match status" value="1"/>
</dbReference>
<protein>
    <submittedName>
        <fullName evidence="5">PH domain-containing protein</fullName>
    </submittedName>
</protein>
<dbReference type="PANTHER" id="PTHR10663">
    <property type="entry name" value="GUANYL-NUCLEOTIDE EXCHANGE FACTOR"/>
    <property type="match status" value="1"/>
</dbReference>
<dbReference type="Proteomes" id="UP000282613">
    <property type="component" value="Unassembled WGS sequence"/>
</dbReference>
<organism evidence="5">
    <name type="scientific">Taenia asiatica</name>
    <name type="common">Asian tapeworm</name>
    <dbReference type="NCBI Taxonomy" id="60517"/>
    <lineage>
        <taxon>Eukaryota</taxon>
        <taxon>Metazoa</taxon>
        <taxon>Spiralia</taxon>
        <taxon>Lophotrochozoa</taxon>
        <taxon>Platyhelminthes</taxon>
        <taxon>Cestoda</taxon>
        <taxon>Eucestoda</taxon>
        <taxon>Cyclophyllidea</taxon>
        <taxon>Taeniidae</taxon>
        <taxon>Taenia</taxon>
    </lineage>
</organism>
<reference evidence="3 4" key="2">
    <citation type="submission" date="2018-11" db="EMBL/GenBank/DDBJ databases">
        <authorList>
            <consortium name="Pathogen Informatics"/>
        </authorList>
    </citation>
    <scope>NUCLEOTIDE SEQUENCE [LARGE SCALE GENOMIC DNA]</scope>
</reference>
<dbReference type="InterPro" id="IPR041681">
    <property type="entry name" value="PH_9"/>
</dbReference>
<dbReference type="InterPro" id="IPR011993">
    <property type="entry name" value="PH-like_dom_sf"/>
</dbReference>
<dbReference type="STRING" id="60517.A0A158RA20"/>
<evidence type="ECO:0000259" key="2">
    <source>
        <dbReference type="PROSITE" id="PS50003"/>
    </source>
</evidence>